<name>A0A5D2A6T7_GOSDA</name>
<protein>
    <submittedName>
        <fullName evidence="2">Uncharacterized protein</fullName>
    </submittedName>
</protein>
<organism evidence="2 3">
    <name type="scientific">Gossypium darwinii</name>
    <name type="common">Darwin's cotton</name>
    <name type="synonym">Gossypium barbadense var. darwinii</name>
    <dbReference type="NCBI Taxonomy" id="34276"/>
    <lineage>
        <taxon>Eukaryota</taxon>
        <taxon>Viridiplantae</taxon>
        <taxon>Streptophyta</taxon>
        <taxon>Embryophyta</taxon>
        <taxon>Tracheophyta</taxon>
        <taxon>Spermatophyta</taxon>
        <taxon>Magnoliopsida</taxon>
        <taxon>eudicotyledons</taxon>
        <taxon>Gunneridae</taxon>
        <taxon>Pentapetalae</taxon>
        <taxon>rosids</taxon>
        <taxon>malvids</taxon>
        <taxon>Malvales</taxon>
        <taxon>Malvaceae</taxon>
        <taxon>Malvoideae</taxon>
        <taxon>Gossypium</taxon>
    </lineage>
</organism>
<dbReference type="AlphaFoldDB" id="A0A5D2A6T7"/>
<gene>
    <name evidence="2" type="ORF">ES288_D12G102600v1</name>
</gene>
<evidence type="ECO:0000313" key="2">
    <source>
        <dbReference type="EMBL" id="TYG40561.1"/>
    </source>
</evidence>
<dbReference type="EMBL" id="CM017712">
    <property type="protein sequence ID" value="TYG40561.1"/>
    <property type="molecule type" value="Genomic_DNA"/>
</dbReference>
<evidence type="ECO:0000313" key="3">
    <source>
        <dbReference type="Proteomes" id="UP000323506"/>
    </source>
</evidence>
<evidence type="ECO:0000256" key="1">
    <source>
        <dbReference type="SAM" id="Phobius"/>
    </source>
</evidence>
<keyword evidence="3" id="KW-1185">Reference proteome</keyword>
<keyword evidence="1" id="KW-1133">Transmembrane helix</keyword>
<proteinExistence type="predicted"/>
<keyword evidence="1" id="KW-0472">Membrane</keyword>
<sequence>MHFEKDIRLFGSNGKLRPSSDGDRESTDSMARYEGRGRRGVYGGKTSSGGVCAKARTLAEARHVRTKALGGCGVARIEANWCAWRLLGFATVHYDIGPFVLNRFAGFRFRARLIWVVWVKMSWATLGLCNWTFLLFKSGFKMPG</sequence>
<keyword evidence="1" id="KW-0812">Transmembrane</keyword>
<reference evidence="2 3" key="1">
    <citation type="submission" date="2019-06" db="EMBL/GenBank/DDBJ databases">
        <title>WGS assembly of Gossypium darwinii.</title>
        <authorList>
            <person name="Chen Z.J."/>
            <person name="Sreedasyam A."/>
            <person name="Ando A."/>
            <person name="Song Q."/>
            <person name="De L."/>
            <person name="Hulse-Kemp A."/>
            <person name="Ding M."/>
            <person name="Ye W."/>
            <person name="Kirkbride R."/>
            <person name="Jenkins J."/>
            <person name="Plott C."/>
            <person name="Lovell J."/>
            <person name="Lin Y.-M."/>
            <person name="Vaughn R."/>
            <person name="Liu B."/>
            <person name="Li W."/>
            <person name="Simpson S."/>
            <person name="Scheffler B."/>
            <person name="Saski C."/>
            <person name="Grover C."/>
            <person name="Hu G."/>
            <person name="Conover J."/>
            <person name="Carlson J."/>
            <person name="Shu S."/>
            <person name="Boston L."/>
            <person name="Williams M."/>
            <person name="Peterson D."/>
            <person name="Mcgee K."/>
            <person name="Jones D."/>
            <person name="Wendel J."/>
            <person name="Stelly D."/>
            <person name="Grimwood J."/>
            <person name="Schmutz J."/>
        </authorList>
    </citation>
    <scope>NUCLEOTIDE SEQUENCE [LARGE SCALE GENOMIC DNA]</scope>
    <source>
        <strain evidence="2">1808015.09</strain>
    </source>
</reference>
<accession>A0A5D2A6T7</accession>
<feature type="transmembrane region" description="Helical" evidence="1">
    <location>
        <begin position="113"/>
        <end position="136"/>
    </location>
</feature>
<dbReference type="Proteomes" id="UP000323506">
    <property type="component" value="Chromosome D12"/>
</dbReference>